<name>A0A9P7ERE2_9AGAM</name>
<dbReference type="OrthoDB" id="3163890at2759"/>
<organism evidence="2 3">
    <name type="scientific">Suillus discolor</name>
    <dbReference type="NCBI Taxonomy" id="1912936"/>
    <lineage>
        <taxon>Eukaryota</taxon>
        <taxon>Fungi</taxon>
        <taxon>Dikarya</taxon>
        <taxon>Basidiomycota</taxon>
        <taxon>Agaricomycotina</taxon>
        <taxon>Agaricomycetes</taxon>
        <taxon>Agaricomycetidae</taxon>
        <taxon>Boletales</taxon>
        <taxon>Suillineae</taxon>
        <taxon>Suillaceae</taxon>
        <taxon>Suillus</taxon>
    </lineage>
</organism>
<sequence length="225" mass="25954">MSSATYTRCDENDICTGKPKPLTVPRATYNNAQKMRAAISHKFGRDHGLGTQPWMENPAYPGRFIGNPSLSVVVSQYMISLRCRKVHAGETVISARAIDEPTLKALWVFNCAAERNEHMRISRKRKAEHPEDWGGFLMRMMLYLLYLVSFLCLLHFDEALQITWSDITFQVKDAVLKNQWIDATPDLLCQGGFRSTDFRVHLMLPFRKTHQQGGESQWFDFDFIF</sequence>
<proteinExistence type="predicted"/>
<dbReference type="EMBL" id="JABBWM010000334">
    <property type="protein sequence ID" value="KAG2082481.1"/>
    <property type="molecule type" value="Genomic_DNA"/>
</dbReference>
<accession>A0A9P7ERE2</accession>
<comment type="caution">
    <text evidence="2">The sequence shown here is derived from an EMBL/GenBank/DDBJ whole genome shotgun (WGS) entry which is preliminary data.</text>
</comment>
<dbReference type="GeneID" id="64705073"/>
<reference evidence="2" key="1">
    <citation type="journal article" date="2020" name="New Phytol.">
        <title>Comparative genomics reveals dynamic genome evolution in host specialist ectomycorrhizal fungi.</title>
        <authorList>
            <person name="Lofgren L.A."/>
            <person name="Nguyen N.H."/>
            <person name="Vilgalys R."/>
            <person name="Ruytinx J."/>
            <person name="Liao H.L."/>
            <person name="Branco S."/>
            <person name="Kuo A."/>
            <person name="LaButti K."/>
            <person name="Lipzen A."/>
            <person name="Andreopoulos W."/>
            <person name="Pangilinan J."/>
            <person name="Riley R."/>
            <person name="Hundley H."/>
            <person name="Na H."/>
            <person name="Barry K."/>
            <person name="Grigoriev I.V."/>
            <person name="Stajich J.E."/>
            <person name="Kennedy P.G."/>
        </authorList>
    </citation>
    <scope>NUCLEOTIDE SEQUENCE</scope>
    <source>
        <strain evidence="2">FC423</strain>
    </source>
</reference>
<keyword evidence="1" id="KW-0812">Transmembrane</keyword>
<protein>
    <submittedName>
        <fullName evidence="2">Uncharacterized protein</fullName>
    </submittedName>
</protein>
<feature type="transmembrane region" description="Helical" evidence="1">
    <location>
        <begin position="133"/>
        <end position="156"/>
    </location>
</feature>
<evidence type="ECO:0000256" key="1">
    <source>
        <dbReference type="SAM" id="Phobius"/>
    </source>
</evidence>
<keyword evidence="3" id="KW-1185">Reference proteome</keyword>
<gene>
    <name evidence="2" type="ORF">F5147DRAFT_783292</name>
</gene>
<evidence type="ECO:0000313" key="3">
    <source>
        <dbReference type="Proteomes" id="UP000823399"/>
    </source>
</evidence>
<dbReference type="Proteomes" id="UP000823399">
    <property type="component" value="Unassembled WGS sequence"/>
</dbReference>
<dbReference type="AlphaFoldDB" id="A0A9P7ERE2"/>
<evidence type="ECO:0000313" key="2">
    <source>
        <dbReference type="EMBL" id="KAG2082481.1"/>
    </source>
</evidence>
<dbReference type="RefSeq" id="XP_041284295.1">
    <property type="nucleotide sequence ID" value="XM_041442814.1"/>
</dbReference>
<keyword evidence="1" id="KW-1133">Transmembrane helix</keyword>
<keyword evidence="1" id="KW-0472">Membrane</keyword>